<evidence type="ECO:0000259" key="3">
    <source>
        <dbReference type="PROSITE" id="PS50110"/>
    </source>
</evidence>
<protein>
    <submittedName>
        <fullName evidence="4">Response regulator</fullName>
    </submittedName>
</protein>
<sequence>MRCLVVEDDDILAGVLSDYLTGLGHDVTRAATIAAALHCLRTTKFDLLLLDYRLPDGISLPVSEYAAATCPNLRTILLTGSGVFPHGEAATIAPGIDWVLRKPVALADLGAIVDYAALDAQLHPVDCVS</sequence>
<dbReference type="EMBL" id="JAYLLH010000014">
    <property type="protein sequence ID" value="MEC3861920.1"/>
    <property type="molecule type" value="Genomic_DNA"/>
</dbReference>
<dbReference type="PROSITE" id="PS50110">
    <property type="entry name" value="RESPONSE_REGULATORY"/>
    <property type="match status" value="1"/>
</dbReference>
<dbReference type="InterPro" id="IPR050595">
    <property type="entry name" value="Bact_response_regulator"/>
</dbReference>
<dbReference type="SUPFAM" id="SSF52172">
    <property type="entry name" value="CheY-like"/>
    <property type="match status" value="1"/>
</dbReference>
<evidence type="ECO:0000256" key="2">
    <source>
        <dbReference type="PROSITE-ProRule" id="PRU00169"/>
    </source>
</evidence>
<dbReference type="RefSeq" id="WP_326297645.1">
    <property type="nucleotide sequence ID" value="NZ_JAYLLH010000014.1"/>
</dbReference>
<proteinExistence type="predicted"/>
<keyword evidence="1 2" id="KW-0597">Phosphoprotein</keyword>
<feature type="modified residue" description="4-aspartylphosphate" evidence="2">
    <location>
        <position position="51"/>
    </location>
</feature>
<evidence type="ECO:0000313" key="5">
    <source>
        <dbReference type="Proteomes" id="UP001348149"/>
    </source>
</evidence>
<dbReference type="SMART" id="SM00448">
    <property type="entry name" value="REC"/>
    <property type="match status" value="1"/>
</dbReference>
<dbReference type="Gene3D" id="3.40.50.2300">
    <property type="match status" value="1"/>
</dbReference>
<organism evidence="4 5">
    <name type="scientific">Mesobacterium hydrothermale</name>
    <dbReference type="NCBI Taxonomy" id="3111907"/>
    <lineage>
        <taxon>Bacteria</taxon>
        <taxon>Pseudomonadati</taxon>
        <taxon>Pseudomonadota</taxon>
        <taxon>Alphaproteobacteria</taxon>
        <taxon>Rhodobacterales</taxon>
        <taxon>Roseobacteraceae</taxon>
        <taxon>Mesobacterium</taxon>
    </lineage>
</organism>
<comment type="caution">
    <text evidence="4">The sequence shown here is derived from an EMBL/GenBank/DDBJ whole genome shotgun (WGS) entry which is preliminary data.</text>
</comment>
<reference evidence="4 5" key="1">
    <citation type="submission" date="2024-01" db="EMBL/GenBank/DDBJ databases">
        <title>Mesobacterium rodlantinim sp. nov., isolated from shallow sea hydrothermal systems off Kueishantao Island.</title>
        <authorList>
            <person name="Su Z."/>
            <person name="Tang K."/>
        </authorList>
    </citation>
    <scope>NUCLEOTIDE SEQUENCE [LARGE SCALE GENOMIC DNA]</scope>
    <source>
        <strain evidence="4 5">TK19101</strain>
    </source>
</reference>
<dbReference type="Pfam" id="PF00072">
    <property type="entry name" value="Response_reg"/>
    <property type="match status" value="1"/>
</dbReference>
<feature type="domain" description="Response regulatory" evidence="3">
    <location>
        <begin position="2"/>
        <end position="117"/>
    </location>
</feature>
<dbReference type="InterPro" id="IPR001789">
    <property type="entry name" value="Sig_transdc_resp-reg_receiver"/>
</dbReference>
<dbReference type="CDD" id="cd00156">
    <property type="entry name" value="REC"/>
    <property type="match status" value="1"/>
</dbReference>
<name>A0ABU6HL78_9RHOB</name>
<gene>
    <name evidence="4" type="ORF">VK792_11555</name>
</gene>
<dbReference type="Proteomes" id="UP001348149">
    <property type="component" value="Unassembled WGS sequence"/>
</dbReference>
<evidence type="ECO:0000256" key="1">
    <source>
        <dbReference type="ARBA" id="ARBA00022553"/>
    </source>
</evidence>
<dbReference type="PANTHER" id="PTHR44591:SF3">
    <property type="entry name" value="RESPONSE REGULATORY DOMAIN-CONTAINING PROTEIN"/>
    <property type="match status" value="1"/>
</dbReference>
<evidence type="ECO:0000313" key="4">
    <source>
        <dbReference type="EMBL" id="MEC3861920.1"/>
    </source>
</evidence>
<accession>A0ABU6HL78</accession>
<dbReference type="PANTHER" id="PTHR44591">
    <property type="entry name" value="STRESS RESPONSE REGULATOR PROTEIN 1"/>
    <property type="match status" value="1"/>
</dbReference>
<keyword evidence="5" id="KW-1185">Reference proteome</keyword>
<dbReference type="InterPro" id="IPR011006">
    <property type="entry name" value="CheY-like_superfamily"/>
</dbReference>